<evidence type="ECO:0000313" key="2">
    <source>
        <dbReference type="Proteomes" id="UP000199042"/>
    </source>
</evidence>
<comment type="caution">
    <text evidence="1">The sequence shown here is derived from an EMBL/GenBank/DDBJ whole genome shotgun (WGS) entry which is preliminary data.</text>
</comment>
<dbReference type="Proteomes" id="UP000199042">
    <property type="component" value="Unassembled WGS sequence"/>
</dbReference>
<organism evidence="1 2">
    <name type="scientific">Trichococcus collinsii</name>
    <dbReference type="NCBI Taxonomy" id="157076"/>
    <lineage>
        <taxon>Bacteria</taxon>
        <taxon>Bacillati</taxon>
        <taxon>Bacillota</taxon>
        <taxon>Bacilli</taxon>
        <taxon>Lactobacillales</taxon>
        <taxon>Carnobacteriaceae</taxon>
        <taxon>Trichococcus</taxon>
    </lineage>
</organism>
<dbReference type="AlphaFoldDB" id="A0AB37ZWN8"/>
<proteinExistence type="predicted"/>
<name>A0AB37ZWN8_9LACT</name>
<sequence>MPKHWDYEDDHDWDDNYDYKANGQVYWYGKYYPAEYIDKLFENQKSSHDTKATNKSGETGKGIAVVLGAASLAAIVTYGVNKGVPYIKNWWTNTVEPSIKKAKKKRARKKVSK</sequence>
<evidence type="ECO:0008006" key="3">
    <source>
        <dbReference type="Google" id="ProtNLM"/>
    </source>
</evidence>
<dbReference type="EMBL" id="FNQH01000001">
    <property type="protein sequence ID" value="SDZ87349.1"/>
    <property type="molecule type" value="Genomic_DNA"/>
</dbReference>
<accession>A0AB37ZWN8</accession>
<dbReference type="RefSeq" id="WP_086984939.1">
    <property type="nucleotide sequence ID" value="NZ_FJNA01000001.1"/>
</dbReference>
<evidence type="ECO:0000313" key="1">
    <source>
        <dbReference type="EMBL" id="SDZ87349.1"/>
    </source>
</evidence>
<keyword evidence="2" id="KW-1185">Reference proteome</keyword>
<gene>
    <name evidence="1" type="ORF">SAMN04488525_101468</name>
</gene>
<reference evidence="1 2" key="1">
    <citation type="submission" date="2016-10" db="EMBL/GenBank/DDBJ databases">
        <authorList>
            <person name="Varghese N."/>
            <person name="Submissions S."/>
        </authorList>
    </citation>
    <scope>NUCLEOTIDE SEQUENCE [LARGE SCALE GENOMIC DNA]</scope>
    <source>
        <strain evidence="1 2">DSM 14526</strain>
    </source>
</reference>
<protein>
    <recommendedName>
        <fullName evidence="3">Insect cuticle protein</fullName>
    </recommendedName>
</protein>